<dbReference type="KEGG" id="pyr:P186_2021"/>
<reference evidence="1 2" key="1">
    <citation type="journal article" date="2012" name="J. Bacteriol.">
        <title>Complete genome sequence of strain 1860, a crenarchaeon of the genus pyrobaculum able to grow with various electron acceptors.</title>
        <authorList>
            <person name="Mardanov A.V."/>
            <person name="Gumerov V.M."/>
            <person name="Slobodkina G.B."/>
            <person name="Beletsky A.V."/>
            <person name="Bonch-Osmolovskaya E.A."/>
            <person name="Ravin N.V."/>
            <person name="Skryabin K.G."/>
        </authorList>
    </citation>
    <scope>NUCLEOTIDE SEQUENCE [LARGE SCALE GENOMIC DNA]</scope>
    <source>
        <strain evidence="1 2">1860</strain>
    </source>
</reference>
<dbReference type="HOGENOM" id="CLU_2893400_0_0_2"/>
<dbReference type="Proteomes" id="UP000005867">
    <property type="component" value="Chromosome"/>
</dbReference>
<protein>
    <submittedName>
        <fullName evidence="1">Uncharacterized protein</fullName>
    </submittedName>
</protein>
<dbReference type="EMBL" id="CP003098">
    <property type="protein sequence ID" value="AET33417.1"/>
    <property type="molecule type" value="Genomic_DNA"/>
</dbReference>
<name>G7VID7_9CREN</name>
<keyword evidence="2" id="KW-1185">Reference proteome</keyword>
<evidence type="ECO:0000313" key="1">
    <source>
        <dbReference type="EMBL" id="AET33417.1"/>
    </source>
</evidence>
<dbReference type="BioCyc" id="PSP1104324:GJSN-1973-MONOMER"/>
<proteinExistence type="predicted"/>
<accession>G7VID7</accession>
<dbReference type="GeneID" id="11596510"/>
<gene>
    <name evidence="1" type="ORF">P186_2021</name>
</gene>
<dbReference type="STRING" id="1104324.P186_2021"/>
<organism evidence="1 2">
    <name type="scientific">Pyrobaculum ferrireducens</name>
    <dbReference type="NCBI Taxonomy" id="1104324"/>
    <lineage>
        <taxon>Archaea</taxon>
        <taxon>Thermoproteota</taxon>
        <taxon>Thermoprotei</taxon>
        <taxon>Thermoproteales</taxon>
        <taxon>Thermoproteaceae</taxon>
        <taxon>Pyrobaculum</taxon>
    </lineage>
</organism>
<dbReference type="AlphaFoldDB" id="G7VID7"/>
<evidence type="ECO:0000313" key="2">
    <source>
        <dbReference type="Proteomes" id="UP000005867"/>
    </source>
</evidence>
<dbReference type="RefSeq" id="WP_014289242.1">
    <property type="nucleotide sequence ID" value="NC_016645.1"/>
</dbReference>
<sequence length="62" mass="6772">MVKVTADLLNTYGERTDNIIKLDTCDGSILSYFTLIDEVASTVSPDLAEILAVVAKPTKWLV</sequence>